<evidence type="ECO:0000313" key="11">
    <source>
        <dbReference type="Proteomes" id="UP000481700"/>
    </source>
</evidence>
<keyword evidence="7" id="KW-0808">Transferase</keyword>
<organism evidence="10 11">
    <name type="scientific">Phocaeicola dorei</name>
    <dbReference type="NCBI Taxonomy" id="357276"/>
    <lineage>
        <taxon>Bacteria</taxon>
        <taxon>Pseudomonadati</taxon>
        <taxon>Bacteroidota</taxon>
        <taxon>Bacteroidia</taxon>
        <taxon>Bacteroidales</taxon>
        <taxon>Bacteroidaceae</taxon>
        <taxon>Phocaeicola</taxon>
    </lineage>
</organism>
<dbReference type="PANTHER" id="PTHR30372:SF4">
    <property type="entry name" value="LIPID-A-DISACCHARIDE SYNTHASE, MITOCHONDRIAL-RELATED"/>
    <property type="match status" value="1"/>
</dbReference>
<evidence type="ECO:0000256" key="8">
    <source>
        <dbReference type="ARBA" id="ARBA00023098"/>
    </source>
</evidence>
<gene>
    <name evidence="10" type="ORF">F2Z07_26640</name>
</gene>
<dbReference type="GO" id="GO:0008915">
    <property type="term" value="F:lipid-A-disaccharide synthase activity"/>
    <property type="evidence" value="ECO:0007669"/>
    <property type="project" value="UniProtKB-EC"/>
</dbReference>
<evidence type="ECO:0000256" key="6">
    <source>
        <dbReference type="ARBA" id="ARBA00022676"/>
    </source>
</evidence>
<dbReference type="Pfam" id="PF02684">
    <property type="entry name" value="LpxB"/>
    <property type="match status" value="1"/>
</dbReference>
<dbReference type="GO" id="GO:0016020">
    <property type="term" value="C:membrane"/>
    <property type="evidence" value="ECO:0007669"/>
    <property type="project" value="GOC"/>
</dbReference>
<keyword evidence="5" id="KW-0441">Lipid A biosynthesis</keyword>
<dbReference type="GO" id="GO:0005543">
    <property type="term" value="F:phospholipid binding"/>
    <property type="evidence" value="ECO:0007669"/>
    <property type="project" value="TreeGrafter"/>
</dbReference>
<evidence type="ECO:0000256" key="1">
    <source>
        <dbReference type="ARBA" id="ARBA00002056"/>
    </source>
</evidence>
<comment type="caution">
    <text evidence="10">The sequence shown here is derived from an EMBL/GenBank/DDBJ whole genome shotgun (WGS) entry which is preliminary data.</text>
</comment>
<comment type="catalytic activity">
    <reaction evidence="9">
        <text>a lipid X + a UDP-2-N,3-O-bis[(3R)-3-hydroxyacyl]-alpha-D-glucosamine = a lipid A disaccharide + UDP + H(+)</text>
        <dbReference type="Rhea" id="RHEA:67828"/>
        <dbReference type="ChEBI" id="CHEBI:15378"/>
        <dbReference type="ChEBI" id="CHEBI:58223"/>
        <dbReference type="ChEBI" id="CHEBI:137748"/>
        <dbReference type="ChEBI" id="CHEBI:176338"/>
        <dbReference type="ChEBI" id="CHEBI:176343"/>
        <dbReference type="EC" id="2.4.1.182"/>
    </reaction>
</comment>
<dbReference type="AlphaFoldDB" id="A0A6L3IJZ0"/>
<evidence type="ECO:0000313" key="10">
    <source>
        <dbReference type="EMBL" id="KAA5305099.1"/>
    </source>
</evidence>
<dbReference type="EMBL" id="VVZV01000263">
    <property type="protein sequence ID" value="KAA5305099.1"/>
    <property type="molecule type" value="Genomic_DNA"/>
</dbReference>
<dbReference type="EC" id="2.4.1.182" evidence="2"/>
<keyword evidence="6" id="KW-0328">Glycosyltransferase</keyword>
<proteinExistence type="predicted"/>
<comment type="function">
    <text evidence="1">Condensation of UDP-2,3-diacylglucosamine and 2,3-diacylglucosamine-1-phosphate to form lipid A disaccharide, a precursor of lipid A, a phosphorylated glycolipid that anchors the lipopolysaccharide to the outer membrane of the cell.</text>
</comment>
<dbReference type="Proteomes" id="UP000481700">
    <property type="component" value="Unassembled WGS sequence"/>
</dbReference>
<evidence type="ECO:0000256" key="2">
    <source>
        <dbReference type="ARBA" id="ARBA00012687"/>
    </source>
</evidence>
<feature type="non-terminal residue" evidence="10">
    <location>
        <position position="1"/>
    </location>
</feature>
<name>A0A6L3IJZ0_9BACT</name>
<keyword evidence="8" id="KW-0443">Lipid metabolism</keyword>
<reference evidence="10 11" key="1">
    <citation type="journal article" date="2019" name="Nat. Med.">
        <title>A library of human gut bacterial isolates paired with longitudinal multiomics data enables mechanistic microbiome research.</title>
        <authorList>
            <person name="Poyet M."/>
            <person name="Groussin M."/>
            <person name="Gibbons S.M."/>
            <person name="Avila-Pacheco J."/>
            <person name="Jiang X."/>
            <person name="Kearney S.M."/>
            <person name="Perrotta A.R."/>
            <person name="Berdy B."/>
            <person name="Zhao S."/>
            <person name="Lieberman T.D."/>
            <person name="Swanson P.K."/>
            <person name="Smith M."/>
            <person name="Roesemann S."/>
            <person name="Alexander J.E."/>
            <person name="Rich S.A."/>
            <person name="Livny J."/>
            <person name="Vlamakis H."/>
            <person name="Clish C."/>
            <person name="Bullock K."/>
            <person name="Deik A."/>
            <person name="Scott J."/>
            <person name="Pierce K.A."/>
            <person name="Xavier R.J."/>
            <person name="Alm E.J."/>
        </authorList>
    </citation>
    <scope>NUCLEOTIDE SEQUENCE [LARGE SCALE GENOMIC DNA]</scope>
    <source>
        <strain evidence="10 11">BIOML-A25</strain>
    </source>
</reference>
<protein>
    <recommendedName>
        <fullName evidence="3">Lipid-A-disaccharide synthase</fullName>
        <ecNumber evidence="2">2.4.1.182</ecNumber>
    </recommendedName>
</protein>
<evidence type="ECO:0000256" key="9">
    <source>
        <dbReference type="ARBA" id="ARBA00048975"/>
    </source>
</evidence>
<evidence type="ECO:0000256" key="7">
    <source>
        <dbReference type="ARBA" id="ARBA00022679"/>
    </source>
</evidence>
<evidence type="ECO:0000256" key="4">
    <source>
        <dbReference type="ARBA" id="ARBA00022516"/>
    </source>
</evidence>
<dbReference type="GO" id="GO:0009245">
    <property type="term" value="P:lipid A biosynthetic process"/>
    <property type="evidence" value="ECO:0007669"/>
    <property type="project" value="UniProtKB-KW"/>
</dbReference>
<keyword evidence="4" id="KW-0444">Lipid biosynthesis</keyword>
<dbReference type="InterPro" id="IPR003835">
    <property type="entry name" value="Glyco_trans_19"/>
</dbReference>
<accession>A0A6L3IJZ0</accession>
<evidence type="ECO:0000256" key="3">
    <source>
        <dbReference type="ARBA" id="ARBA00020902"/>
    </source>
</evidence>
<evidence type="ECO:0000256" key="5">
    <source>
        <dbReference type="ARBA" id="ARBA00022556"/>
    </source>
</evidence>
<sequence length="94" mass="10729">YYTPVGKFIAFLRRHILKVKYISLVNLVADKEVVRELVADTMTVDNVRSELESLLYNKVYRNKVLEEYDRIIQILGPAGASGTAAREMVALLKK</sequence>
<dbReference type="PANTHER" id="PTHR30372">
    <property type="entry name" value="LIPID-A-DISACCHARIDE SYNTHASE"/>
    <property type="match status" value="1"/>
</dbReference>